<evidence type="ECO:0000256" key="1">
    <source>
        <dbReference type="SAM" id="MobiDB-lite"/>
    </source>
</evidence>
<feature type="region of interest" description="Disordered" evidence="1">
    <location>
        <begin position="78"/>
        <end position="103"/>
    </location>
</feature>
<dbReference type="EMBL" id="LSRX01000289">
    <property type="protein sequence ID" value="OLQ01515.1"/>
    <property type="molecule type" value="Genomic_DNA"/>
</dbReference>
<protein>
    <submittedName>
        <fullName evidence="3">GTPase Obg</fullName>
    </submittedName>
</protein>
<dbReference type="OrthoDB" id="347018at2759"/>
<feature type="domain" description="Obg" evidence="2">
    <location>
        <begin position="138"/>
        <end position="191"/>
    </location>
</feature>
<evidence type="ECO:0000313" key="3">
    <source>
        <dbReference type="EMBL" id="OLQ01515.1"/>
    </source>
</evidence>
<dbReference type="InterPro" id="IPR036726">
    <property type="entry name" value="GTP1_OBG_dom_sf"/>
</dbReference>
<organism evidence="3 4">
    <name type="scientific">Symbiodinium microadriaticum</name>
    <name type="common">Dinoflagellate</name>
    <name type="synonym">Zooxanthella microadriatica</name>
    <dbReference type="NCBI Taxonomy" id="2951"/>
    <lineage>
        <taxon>Eukaryota</taxon>
        <taxon>Sar</taxon>
        <taxon>Alveolata</taxon>
        <taxon>Dinophyceae</taxon>
        <taxon>Suessiales</taxon>
        <taxon>Symbiodiniaceae</taxon>
        <taxon>Symbiodinium</taxon>
    </lineage>
</organism>
<feature type="region of interest" description="Disordered" evidence="1">
    <location>
        <begin position="32"/>
        <end position="54"/>
    </location>
</feature>
<keyword evidence="4" id="KW-1185">Reference proteome</keyword>
<dbReference type="SUPFAM" id="SSF82051">
    <property type="entry name" value="Obg GTP-binding protein N-terminal domain"/>
    <property type="match status" value="1"/>
</dbReference>
<dbReference type="AlphaFoldDB" id="A0A1Q9E261"/>
<gene>
    <name evidence="3" type="primary">obg</name>
    <name evidence="3" type="ORF">AK812_SmicGene15720</name>
</gene>
<dbReference type="PROSITE" id="PS51883">
    <property type="entry name" value="OBG"/>
    <property type="match status" value="1"/>
</dbReference>
<sequence length="191" mass="20125">MGQSMGAMPLSDVGFTGTALPASLSFACASRGPRPAGALPKARPSNVARRQTASGIGGCGPAAAIGLLALAGRKAQRRSKVPAGASRGSDLAETTKLDPPDLHAPNMELEFAERVEDALMKTGREHSQGITMWNQPGWAFWDVAKIFVKSGKGGNGCKSFHREKYLGPFGGVRWRHEIEISDTRAGGPVEN</sequence>
<accession>A0A1Q9E261</accession>
<evidence type="ECO:0000313" key="4">
    <source>
        <dbReference type="Proteomes" id="UP000186817"/>
    </source>
</evidence>
<dbReference type="InterPro" id="IPR006169">
    <property type="entry name" value="GTP1_OBG_dom"/>
</dbReference>
<proteinExistence type="predicted"/>
<evidence type="ECO:0000259" key="2">
    <source>
        <dbReference type="PROSITE" id="PS51883"/>
    </source>
</evidence>
<reference evidence="3 4" key="1">
    <citation type="submission" date="2016-02" db="EMBL/GenBank/DDBJ databases">
        <title>Genome analysis of coral dinoflagellate symbionts highlights evolutionary adaptations to a symbiotic lifestyle.</title>
        <authorList>
            <person name="Aranda M."/>
            <person name="Li Y."/>
            <person name="Liew Y.J."/>
            <person name="Baumgarten S."/>
            <person name="Simakov O."/>
            <person name="Wilson M."/>
            <person name="Piel J."/>
            <person name="Ashoor H."/>
            <person name="Bougouffa S."/>
            <person name="Bajic V.B."/>
            <person name="Ryu T."/>
            <person name="Ravasi T."/>
            <person name="Bayer T."/>
            <person name="Micklem G."/>
            <person name="Kim H."/>
            <person name="Bhak J."/>
            <person name="Lajeunesse T.C."/>
            <person name="Voolstra C.R."/>
        </authorList>
    </citation>
    <scope>NUCLEOTIDE SEQUENCE [LARGE SCALE GENOMIC DNA]</scope>
    <source>
        <strain evidence="3 4">CCMP2467</strain>
    </source>
</reference>
<dbReference type="GO" id="GO:0042254">
    <property type="term" value="P:ribosome biogenesis"/>
    <property type="evidence" value="ECO:0007669"/>
    <property type="project" value="UniProtKB-UniRule"/>
</dbReference>
<comment type="caution">
    <text evidence="3">The sequence shown here is derived from an EMBL/GenBank/DDBJ whole genome shotgun (WGS) entry which is preliminary data.</text>
</comment>
<dbReference type="Proteomes" id="UP000186817">
    <property type="component" value="Unassembled WGS sequence"/>
</dbReference>
<dbReference type="Gene3D" id="2.70.210.12">
    <property type="entry name" value="GTP1/OBG domain"/>
    <property type="match status" value="1"/>
</dbReference>
<name>A0A1Q9E261_SYMMI</name>